<dbReference type="SMART" id="SM00028">
    <property type="entry name" value="TPR"/>
    <property type="match status" value="6"/>
</dbReference>
<evidence type="ECO:0000256" key="5">
    <source>
        <dbReference type="SAM" id="Phobius"/>
    </source>
</evidence>
<keyword evidence="1" id="KW-0677">Repeat</keyword>
<dbReference type="InterPro" id="IPR011990">
    <property type="entry name" value="TPR-like_helical_dom_sf"/>
</dbReference>
<dbReference type="InterPro" id="IPR050498">
    <property type="entry name" value="Ycf3"/>
</dbReference>
<keyword evidence="4" id="KW-0175">Coiled coil</keyword>
<keyword evidence="5" id="KW-1133">Transmembrane helix</keyword>
<dbReference type="Proteomes" id="UP000643810">
    <property type="component" value="Unassembled WGS sequence"/>
</dbReference>
<dbReference type="PANTHER" id="PTHR44858:SF1">
    <property type="entry name" value="UDP-N-ACETYLGLUCOSAMINE--PEPTIDE N-ACETYLGLUCOSAMINYLTRANSFERASE SPINDLY-RELATED"/>
    <property type="match status" value="1"/>
</dbReference>
<proteinExistence type="predicted"/>
<evidence type="ECO:0000256" key="3">
    <source>
        <dbReference type="PROSITE-ProRule" id="PRU00339"/>
    </source>
</evidence>
<dbReference type="PANTHER" id="PTHR44858">
    <property type="entry name" value="TETRATRICOPEPTIDE REPEAT PROTEIN 6"/>
    <property type="match status" value="1"/>
</dbReference>
<dbReference type="Pfam" id="PF13174">
    <property type="entry name" value="TPR_6"/>
    <property type="match status" value="1"/>
</dbReference>
<dbReference type="Gene3D" id="1.25.40.10">
    <property type="entry name" value="Tetratricopeptide repeat domain"/>
    <property type="match status" value="3"/>
</dbReference>
<keyword evidence="2 3" id="KW-0802">TPR repeat</keyword>
<evidence type="ECO:0000256" key="4">
    <source>
        <dbReference type="SAM" id="Coils"/>
    </source>
</evidence>
<name>A0ABR7GHG8_9FIRM</name>
<evidence type="ECO:0000313" key="7">
    <source>
        <dbReference type="Proteomes" id="UP000643810"/>
    </source>
</evidence>
<dbReference type="EMBL" id="JACOPG010000003">
    <property type="protein sequence ID" value="MBC5686733.1"/>
    <property type="molecule type" value="Genomic_DNA"/>
</dbReference>
<dbReference type="PROSITE" id="PS50005">
    <property type="entry name" value="TPR"/>
    <property type="match status" value="1"/>
</dbReference>
<dbReference type="SUPFAM" id="SSF48452">
    <property type="entry name" value="TPR-like"/>
    <property type="match status" value="1"/>
</dbReference>
<protein>
    <submittedName>
        <fullName evidence="6">Tetratricopeptide repeat protein</fullName>
    </submittedName>
</protein>
<keyword evidence="5" id="KW-0472">Membrane</keyword>
<reference evidence="6 7" key="1">
    <citation type="submission" date="2020-08" db="EMBL/GenBank/DDBJ databases">
        <title>Genome public.</title>
        <authorList>
            <person name="Liu C."/>
            <person name="Sun Q."/>
        </authorList>
    </citation>
    <scope>NUCLEOTIDE SEQUENCE [LARGE SCALE GENOMIC DNA]</scope>
    <source>
        <strain evidence="6 7">NSJ-9</strain>
    </source>
</reference>
<keyword evidence="7" id="KW-1185">Reference proteome</keyword>
<evidence type="ECO:0000256" key="1">
    <source>
        <dbReference type="ARBA" id="ARBA00022737"/>
    </source>
</evidence>
<comment type="caution">
    <text evidence="6">The sequence shown here is derived from an EMBL/GenBank/DDBJ whole genome shotgun (WGS) entry which is preliminary data.</text>
</comment>
<feature type="coiled-coil region" evidence="4">
    <location>
        <begin position="288"/>
        <end position="315"/>
    </location>
</feature>
<dbReference type="InterPro" id="IPR019734">
    <property type="entry name" value="TPR_rpt"/>
</dbReference>
<dbReference type="RefSeq" id="WP_118281633.1">
    <property type="nucleotide sequence ID" value="NZ_JACOPG010000003.1"/>
</dbReference>
<accession>A0ABR7GHG8</accession>
<sequence>MKCYMCGTLVDHENVCPHCGSDLKIYRTILASSNTLYNTGLEQAQVRDLSGAIVSLKKSLKYNKYNTQARNLLGLVYFELGETVMALSEWVISKNLEPDNPLADRYLDEIQNTPGMLDKLNQTTKKYNQALLYCRQGSRDLATIQLRKVLNLNPKFVAGHQLLALLYIQDGKYNEARKELNATNKIDVRNTITLRYSREVREKLKELNQNKKKRKKDDLVSFQDGNDTIVMPSNSFRDMIDSTRASVVNILVGLVIGLLICFFLVIPTIRQRASENAAASLVDTNEQLTNSASNVSSLKKQVEDLNKELEQYTGKSDAVGSYEKLMEAKEAYDASNLDQAGEALSSVNRDLLEEKGQAMYDLIHTAVYAKVLEDAYNTAYQAYQRQDYQTAKDSFGQVVFIDQTYHNGDALFYLAECQWNTWEFDSAIENYQKVIEQYPDTSHARTAQERIDSYAQSNGGDDNTTNN</sequence>
<organism evidence="6 7">
    <name type="scientific">Roseburia lenta</name>
    <dbReference type="NCBI Taxonomy" id="2763061"/>
    <lineage>
        <taxon>Bacteria</taxon>
        <taxon>Bacillati</taxon>
        <taxon>Bacillota</taxon>
        <taxon>Clostridia</taxon>
        <taxon>Lachnospirales</taxon>
        <taxon>Lachnospiraceae</taxon>
        <taxon>Roseburia</taxon>
    </lineage>
</organism>
<evidence type="ECO:0000256" key="2">
    <source>
        <dbReference type="ARBA" id="ARBA00022803"/>
    </source>
</evidence>
<feature type="repeat" description="TPR" evidence="3">
    <location>
        <begin position="408"/>
        <end position="441"/>
    </location>
</feature>
<gene>
    <name evidence="6" type="ORF">H8R94_08995</name>
</gene>
<evidence type="ECO:0000313" key="6">
    <source>
        <dbReference type="EMBL" id="MBC5686733.1"/>
    </source>
</evidence>
<keyword evidence="5" id="KW-0812">Transmembrane</keyword>
<feature type="transmembrane region" description="Helical" evidence="5">
    <location>
        <begin position="247"/>
        <end position="266"/>
    </location>
</feature>